<accession>A0A4R8LH61</accession>
<dbReference type="Pfam" id="PF02641">
    <property type="entry name" value="DUF190"/>
    <property type="match status" value="1"/>
</dbReference>
<evidence type="ECO:0000313" key="3">
    <source>
        <dbReference type="Proteomes" id="UP000295509"/>
    </source>
</evidence>
<dbReference type="InterPro" id="IPR015867">
    <property type="entry name" value="N-reg_PII/ATP_PRibTrfase_C"/>
</dbReference>
<dbReference type="OrthoDB" id="5339790at2"/>
<evidence type="ECO:0000313" key="2">
    <source>
        <dbReference type="EMBL" id="TDY42507.1"/>
    </source>
</evidence>
<protein>
    <submittedName>
        <fullName evidence="2">PII-like signaling protein</fullName>
    </submittedName>
</protein>
<dbReference type="EMBL" id="SORE01000021">
    <property type="protein sequence ID" value="TDY42507.1"/>
    <property type="molecule type" value="Genomic_DNA"/>
</dbReference>
<sequence>MKGSQLTVYADSRSVRTNRMTIVQWLLDEITKAGIQGATVIEASESIDRHGKYHAARFFELIDQPVAITVAADETRIDSLLERLRQGDVTLFYTRFPVEYALIGAHTNPPDESTKYP</sequence>
<dbReference type="AlphaFoldDB" id="A0A4R8LH61"/>
<dbReference type="SUPFAM" id="SSF54913">
    <property type="entry name" value="GlnB-like"/>
    <property type="match status" value="1"/>
</dbReference>
<dbReference type="InterPro" id="IPR003793">
    <property type="entry name" value="UPF0166"/>
</dbReference>
<comment type="similarity">
    <text evidence="1">Belongs to the UPF0166 family.</text>
</comment>
<comment type="caution">
    <text evidence="2">The sequence shown here is derived from an EMBL/GenBank/DDBJ whole genome shotgun (WGS) entry which is preliminary data.</text>
</comment>
<keyword evidence="3" id="KW-1185">Reference proteome</keyword>
<dbReference type="RefSeq" id="WP_134195412.1">
    <property type="nucleotide sequence ID" value="NZ_JBHLUW010000037.1"/>
</dbReference>
<evidence type="ECO:0000256" key="1">
    <source>
        <dbReference type="ARBA" id="ARBA00010554"/>
    </source>
</evidence>
<name>A0A4R8LH61_9BURK</name>
<reference evidence="2 3" key="1">
    <citation type="submission" date="2019-03" db="EMBL/GenBank/DDBJ databases">
        <title>Genomic Encyclopedia of Type Strains, Phase III (KMG-III): the genomes of soil and plant-associated and newly described type strains.</title>
        <authorList>
            <person name="Whitman W."/>
        </authorList>
    </citation>
    <scope>NUCLEOTIDE SEQUENCE [LARGE SCALE GENOMIC DNA]</scope>
    <source>
        <strain evidence="2 3">LMG 29544</strain>
    </source>
</reference>
<dbReference type="Proteomes" id="UP000295509">
    <property type="component" value="Unassembled WGS sequence"/>
</dbReference>
<organism evidence="2 3">
    <name type="scientific">Paraburkholderia rhizosphaerae</name>
    <dbReference type="NCBI Taxonomy" id="480658"/>
    <lineage>
        <taxon>Bacteria</taxon>
        <taxon>Pseudomonadati</taxon>
        <taxon>Pseudomonadota</taxon>
        <taxon>Betaproteobacteria</taxon>
        <taxon>Burkholderiales</taxon>
        <taxon>Burkholderiaceae</taxon>
        <taxon>Paraburkholderia</taxon>
    </lineage>
</organism>
<dbReference type="InterPro" id="IPR011322">
    <property type="entry name" value="N-reg_PII-like_a/b"/>
</dbReference>
<gene>
    <name evidence="2" type="ORF">BX592_12178</name>
</gene>
<dbReference type="Gene3D" id="3.30.70.120">
    <property type="match status" value="1"/>
</dbReference>
<proteinExistence type="inferred from homology"/>